<dbReference type="InterPro" id="IPR000731">
    <property type="entry name" value="SSD"/>
</dbReference>
<sequence length="959" mass="104342">MIISIPRLSVIIPTTESKPVKIFKVASCSLVPGKMLSQLFNAHGQMCASHPWEVLIGTLTLTISLMSMSLWAINSKVCGWNYICHNEEEMKSSDVIIFSLTRCLAIMYIYLQFRNLRKLGSKYLLGLAGVFTIFSSFIFSIAIANLIGFDLNGLNEALPFFLLLVDLSKASALARFSLTAANQDQLQKNIGRGMAIIGPSITLDAIVETLAIGVGTLSGVKQLETMCCFGCLSVIANYLAFMTFYPACLSLVLEISRDRNQGKPLQQLQMLAKVLQKEEDEKKPNPVTQRVKIIMSAGLVLVHAHSRFIAEATVAISNDGNQVSNDFHPIQPEMPLWKFYASRLFTSNLDYGLTLVLGSALALKYIFFDGKIDLEVQKRLKSQAEMEKSVKVDHVLPNGKAHTPVALKEVPKTDDVKPQIKNEPEPVKHEVKPAFFLGSQDNDDNSSSEDELTKELHHKETQTDIEGQCNISDSQTVSRPGDNVSKFIHTPKISDKPPHALEECVAIMNSDEGPQALSDEEVVMLVKSKHIPQYKLESMLSDHVRGVAIRRQMLTSHLPKATALENLPFMNYDYKFVDGACCENVIGYMPVPVGFAGPLLLDGVSYHIPMATTEGCLIASTNRGCRALVMSGGVKSTVTYDGMTRGPVVRFPTALKAGEMKTWLENADNFELVKECFDTTSRFARLQKIQVGIAGRSLYIRFVSKTGDAMGMNMLSKGSEKALNMLAEMFPDMEIISLSGNYCTDKKPAAINWIEGRGKSVVCEAFVKSSVVKDVLKTTVPALIELNISKNLVGSVMAGSIGGFNAHASNIVTAIYIACGQDPAQNIASSNCIVLMEATGPLHDDLHITCTMPSIEVGTVGGGTILPPQAACLEMLGVKGSNDQCPGDNAKRLAQIICATVMAGELSLMSALAAGHLVQSHLKHNRSVLNMAPSAVKPTEMPGLKHAKTMPGMCTNKAA</sequence>
<dbReference type="RefSeq" id="XP_055877019.1">
    <property type="nucleotide sequence ID" value="XM_056021044.1"/>
</dbReference>
<feature type="transmembrane region" description="Helical" evidence="12">
    <location>
        <begin position="54"/>
        <end position="73"/>
    </location>
</feature>
<dbReference type="InterPro" id="IPR023282">
    <property type="entry name" value="HMG_CoA_Rdtase_N"/>
</dbReference>
<dbReference type="OMA" id="DCHIAMD"/>
<dbReference type="FunFam" id="3.30.70.420:FF:000001">
    <property type="entry name" value="3-hydroxy-3-methylglutaryl coenzyme A reductase"/>
    <property type="match status" value="1"/>
</dbReference>
<evidence type="ECO:0000256" key="10">
    <source>
        <dbReference type="ARBA" id="ARBA00023180"/>
    </source>
</evidence>
<evidence type="ECO:0000313" key="16">
    <source>
        <dbReference type="RefSeq" id="XP_055877019.1"/>
    </source>
</evidence>
<dbReference type="Pfam" id="PF12349">
    <property type="entry name" value="Sterol-sensing"/>
    <property type="match status" value="1"/>
</dbReference>
<dbReference type="Pfam" id="PF00368">
    <property type="entry name" value="HMG-CoA_red"/>
    <property type="match status" value="1"/>
</dbReference>
<dbReference type="PROSITE" id="PS01192">
    <property type="entry name" value="HMG_COA_REDUCTASE_3"/>
    <property type="match status" value="1"/>
</dbReference>
<dbReference type="GO" id="GO:0016126">
    <property type="term" value="P:sterol biosynthetic process"/>
    <property type="evidence" value="ECO:0007669"/>
    <property type="project" value="TreeGrafter"/>
</dbReference>
<feature type="transmembrane region" description="Helical" evidence="12">
    <location>
        <begin position="123"/>
        <end position="148"/>
    </location>
</feature>
<evidence type="ECO:0000256" key="12">
    <source>
        <dbReference type="RuleBase" id="RU361219"/>
    </source>
</evidence>
<feature type="transmembrane region" description="Helical" evidence="12">
    <location>
        <begin position="93"/>
        <end position="111"/>
    </location>
</feature>
<feature type="transmembrane region" description="Helical" evidence="12">
    <location>
        <begin position="235"/>
        <end position="253"/>
    </location>
</feature>
<evidence type="ECO:0000256" key="8">
    <source>
        <dbReference type="ARBA" id="ARBA00023002"/>
    </source>
</evidence>
<evidence type="ECO:0000256" key="11">
    <source>
        <dbReference type="ARBA" id="ARBA00049909"/>
    </source>
</evidence>
<dbReference type="FunFam" id="3.90.770.10:FF:000002">
    <property type="entry name" value="3-hydroxy-3-methylglutaryl coenzyme A reductase"/>
    <property type="match status" value="1"/>
</dbReference>
<evidence type="ECO:0000256" key="6">
    <source>
        <dbReference type="ARBA" id="ARBA00022857"/>
    </source>
</evidence>
<comment type="pathway">
    <text evidence="2 12">Metabolic intermediate biosynthesis; (R)-mevalonate biosynthesis; (R)-mevalonate from acetyl-CoA: step 3/3.</text>
</comment>
<dbReference type="Gene3D" id="1.10.3270.10">
    <property type="entry name" value="HMGR, N-terminal domain"/>
    <property type="match status" value="1"/>
</dbReference>
<feature type="compositionally biased region" description="Basic and acidic residues" evidence="13">
    <location>
        <begin position="451"/>
        <end position="462"/>
    </location>
</feature>
<dbReference type="PROSITE" id="PS50156">
    <property type="entry name" value="SSD"/>
    <property type="match status" value="1"/>
</dbReference>
<dbReference type="Gene3D" id="3.30.70.420">
    <property type="entry name" value="Hydroxymethylglutaryl-CoA reductase, class I/II, NAD/NADP-binding domain"/>
    <property type="match status" value="1"/>
</dbReference>
<dbReference type="InterPro" id="IPR004554">
    <property type="entry name" value="HMG_CoA_Rdtase_eu_arc"/>
</dbReference>
<keyword evidence="7 12" id="KW-1133">Transmembrane helix</keyword>
<accession>A0A9W2ZPY6</accession>
<evidence type="ECO:0000259" key="14">
    <source>
        <dbReference type="PROSITE" id="PS50156"/>
    </source>
</evidence>
<dbReference type="Gene3D" id="3.90.770.10">
    <property type="entry name" value="3-hydroxy-3-methylglutaryl-coenzyme A Reductase, Chain A, domain 2"/>
    <property type="match status" value="1"/>
</dbReference>
<keyword evidence="5 12" id="KW-0256">Endoplasmic reticulum</keyword>
<keyword evidence="9 12" id="KW-0472">Membrane</keyword>
<dbReference type="InterPro" id="IPR023074">
    <property type="entry name" value="HMG_CoA_Rdtase_cat_sf"/>
</dbReference>
<protein>
    <recommendedName>
        <fullName evidence="12">3-hydroxy-3-methylglutaryl coenzyme A reductase</fullName>
        <shortName evidence="12">HMG-CoA reductase</shortName>
        <ecNumber evidence="12">1.1.1.34</ecNumber>
    </recommendedName>
</protein>
<dbReference type="GeneID" id="106073836"/>
<feature type="domain" description="SSD" evidence="14">
    <location>
        <begin position="94"/>
        <end position="251"/>
    </location>
</feature>
<dbReference type="GO" id="GO:0005789">
    <property type="term" value="C:endoplasmic reticulum membrane"/>
    <property type="evidence" value="ECO:0007669"/>
    <property type="project" value="UniProtKB-SubCell"/>
</dbReference>
<comment type="similarity">
    <text evidence="3 12">Belongs to the HMG-CoA reductase family.</text>
</comment>
<dbReference type="SUPFAM" id="SSF55035">
    <property type="entry name" value="NAD-binding domain of HMG-CoA reductase"/>
    <property type="match status" value="1"/>
</dbReference>
<dbReference type="NCBIfam" id="TIGR00920">
    <property type="entry name" value="2A060605"/>
    <property type="match status" value="1"/>
</dbReference>
<dbReference type="AlphaFoldDB" id="A0A9W2ZPY6"/>
<dbReference type="GO" id="GO:0015936">
    <property type="term" value="P:coenzyme A metabolic process"/>
    <property type="evidence" value="ECO:0007669"/>
    <property type="project" value="InterPro"/>
</dbReference>
<dbReference type="EC" id="1.1.1.34" evidence="12"/>
<dbReference type="PANTHER" id="PTHR10572:SF24">
    <property type="entry name" value="3-HYDROXY-3-METHYLGLUTARYL-COENZYME A REDUCTASE"/>
    <property type="match status" value="1"/>
</dbReference>
<dbReference type="InterPro" id="IPR009029">
    <property type="entry name" value="HMG_CoA_Rdtase_sub-bd_dom_sf"/>
</dbReference>
<gene>
    <name evidence="16" type="primary">LOC106073836</name>
</gene>
<evidence type="ECO:0000256" key="7">
    <source>
        <dbReference type="ARBA" id="ARBA00022989"/>
    </source>
</evidence>
<dbReference type="GO" id="GO:0008299">
    <property type="term" value="P:isoprenoid biosynthetic process"/>
    <property type="evidence" value="ECO:0007669"/>
    <property type="project" value="InterPro"/>
</dbReference>
<dbReference type="CDD" id="cd00643">
    <property type="entry name" value="HMG-CoA_reductase_classI"/>
    <property type="match status" value="1"/>
</dbReference>
<evidence type="ECO:0000256" key="9">
    <source>
        <dbReference type="ARBA" id="ARBA00023136"/>
    </source>
</evidence>
<dbReference type="PRINTS" id="PR00071">
    <property type="entry name" value="HMGCOARDTASE"/>
</dbReference>
<dbReference type="InterPro" id="IPR053958">
    <property type="entry name" value="HMGCR/SNAP/NPC1-like_SSD"/>
</dbReference>
<keyword evidence="8 12" id="KW-0560">Oxidoreductase</keyword>
<evidence type="ECO:0000256" key="2">
    <source>
        <dbReference type="ARBA" id="ARBA00005084"/>
    </source>
</evidence>
<evidence type="ECO:0000313" key="15">
    <source>
        <dbReference type="Proteomes" id="UP001165740"/>
    </source>
</evidence>
<dbReference type="GO" id="GO:0004420">
    <property type="term" value="F:hydroxymethylglutaryl-CoA reductase (NADPH) activity"/>
    <property type="evidence" value="ECO:0007669"/>
    <property type="project" value="UniProtKB-EC"/>
</dbReference>
<dbReference type="PANTHER" id="PTHR10572">
    <property type="entry name" value="3-HYDROXY-3-METHYLGLUTARYL-COENZYME A REDUCTASE"/>
    <property type="match status" value="1"/>
</dbReference>
<dbReference type="Proteomes" id="UP001165740">
    <property type="component" value="Chromosome 1"/>
</dbReference>
<dbReference type="InterPro" id="IPR009023">
    <property type="entry name" value="HMG_CoA_Rdtase_NAD(P)-bd_sf"/>
</dbReference>
<comment type="subcellular location">
    <subcellularLocation>
        <location evidence="1 12">Endoplasmic reticulum membrane</location>
        <topology evidence="1 12">Multi-pass membrane protein</topology>
    </subcellularLocation>
</comment>
<evidence type="ECO:0000256" key="1">
    <source>
        <dbReference type="ARBA" id="ARBA00004477"/>
    </source>
</evidence>
<dbReference type="SUPFAM" id="SSF82866">
    <property type="entry name" value="Multidrug efflux transporter AcrB transmembrane domain"/>
    <property type="match status" value="1"/>
</dbReference>
<name>A0A9W2ZPY6_BIOGL</name>
<evidence type="ECO:0000256" key="3">
    <source>
        <dbReference type="ARBA" id="ARBA00007661"/>
    </source>
</evidence>
<dbReference type="PROSITE" id="PS00066">
    <property type="entry name" value="HMG_COA_REDUCTASE_1"/>
    <property type="match status" value="1"/>
</dbReference>
<dbReference type="SUPFAM" id="SSF56542">
    <property type="entry name" value="Substrate-binding domain of HMG-CoA reductase"/>
    <property type="match status" value="1"/>
</dbReference>
<feature type="transmembrane region" description="Helical" evidence="12">
    <location>
        <begin position="160"/>
        <end position="181"/>
    </location>
</feature>
<feature type="region of interest" description="Disordered" evidence="13">
    <location>
        <begin position="437"/>
        <end position="462"/>
    </location>
</feature>
<keyword evidence="10" id="KW-0325">Glycoprotein</keyword>
<dbReference type="GO" id="GO:0050661">
    <property type="term" value="F:NADP binding"/>
    <property type="evidence" value="ECO:0007669"/>
    <property type="project" value="InterPro"/>
</dbReference>
<dbReference type="NCBIfam" id="TIGR00533">
    <property type="entry name" value="HMG_CoA_R_NADP"/>
    <property type="match status" value="1"/>
</dbReference>
<evidence type="ECO:0000256" key="4">
    <source>
        <dbReference type="ARBA" id="ARBA00022692"/>
    </source>
</evidence>
<keyword evidence="15" id="KW-1185">Reference proteome</keyword>
<dbReference type="PROSITE" id="PS50065">
    <property type="entry name" value="HMG_COA_REDUCTASE_4"/>
    <property type="match status" value="1"/>
</dbReference>
<dbReference type="PROSITE" id="PS00318">
    <property type="entry name" value="HMG_COA_REDUCTASE_2"/>
    <property type="match status" value="1"/>
</dbReference>
<organism evidence="15 16">
    <name type="scientific">Biomphalaria glabrata</name>
    <name type="common">Bloodfluke planorb</name>
    <name type="synonym">Freshwater snail</name>
    <dbReference type="NCBI Taxonomy" id="6526"/>
    <lineage>
        <taxon>Eukaryota</taxon>
        <taxon>Metazoa</taxon>
        <taxon>Spiralia</taxon>
        <taxon>Lophotrochozoa</taxon>
        <taxon>Mollusca</taxon>
        <taxon>Gastropoda</taxon>
        <taxon>Heterobranchia</taxon>
        <taxon>Euthyneura</taxon>
        <taxon>Panpulmonata</taxon>
        <taxon>Hygrophila</taxon>
        <taxon>Lymnaeoidea</taxon>
        <taxon>Planorbidae</taxon>
        <taxon>Biomphalaria</taxon>
    </lineage>
</organism>
<reference evidence="16" key="1">
    <citation type="submission" date="2025-08" db="UniProtKB">
        <authorList>
            <consortium name="RefSeq"/>
        </authorList>
    </citation>
    <scope>IDENTIFICATION</scope>
</reference>
<feature type="compositionally biased region" description="Acidic residues" evidence="13">
    <location>
        <begin position="441"/>
        <end position="450"/>
    </location>
</feature>
<dbReference type="FunFam" id="1.10.3270.10:FF:000001">
    <property type="entry name" value="3-hydroxy-3-methylglutaryl coenzyme A reductase"/>
    <property type="match status" value="1"/>
</dbReference>
<dbReference type="InterPro" id="IPR002202">
    <property type="entry name" value="HMG_CoA_Rdtase"/>
</dbReference>
<dbReference type="OrthoDB" id="310654at2759"/>
<dbReference type="InterPro" id="IPR004816">
    <property type="entry name" value="HMG_CoA_Rdtase_metazoan"/>
</dbReference>
<keyword evidence="6 12" id="KW-0521">NADP</keyword>
<keyword evidence="4 12" id="KW-0812">Transmembrane</keyword>
<comment type="catalytic activity">
    <reaction evidence="11">
        <text>(R)-mevalonate + 2 NADP(+) + CoA = (3S)-3-hydroxy-3-methylglutaryl-CoA + 2 NADPH + 2 H(+)</text>
        <dbReference type="Rhea" id="RHEA:15989"/>
        <dbReference type="ChEBI" id="CHEBI:15378"/>
        <dbReference type="ChEBI" id="CHEBI:36464"/>
        <dbReference type="ChEBI" id="CHEBI:43074"/>
        <dbReference type="ChEBI" id="CHEBI:57287"/>
        <dbReference type="ChEBI" id="CHEBI:57783"/>
        <dbReference type="ChEBI" id="CHEBI:58349"/>
        <dbReference type="EC" id="1.1.1.34"/>
    </reaction>
    <physiologicalReaction direction="right-to-left" evidence="11">
        <dbReference type="Rhea" id="RHEA:15991"/>
    </physiologicalReaction>
</comment>
<evidence type="ECO:0000256" key="13">
    <source>
        <dbReference type="SAM" id="MobiDB-lite"/>
    </source>
</evidence>
<dbReference type="GO" id="GO:0005778">
    <property type="term" value="C:peroxisomal membrane"/>
    <property type="evidence" value="ECO:0007669"/>
    <property type="project" value="TreeGrafter"/>
</dbReference>
<proteinExistence type="inferred from homology"/>
<dbReference type="InterPro" id="IPR023076">
    <property type="entry name" value="HMG_CoA_Rdtase_CS"/>
</dbReference>
<evidence type="ECO:0000256" key="5">
    <source>
        <dbReference type="ARBA" id="ARBA00022824"/>
    </source>
</evidence>